<accession>A0A8J2QQB8</accession>
<protein>
    <submittedName>
        <fullName evidence="1">(African queen) hypothetical protein</fullName>
    </submittedName>
</protein>
<comment type="caution">
    <text evidence="1">The sequence shown here is derived from an EMBL/GenBank/DDBJ whole genome shotgun (WGS) entry which is preliminary data.</text>
</comment>
<dbReference type="AlphaFoldDB" id="A0A8J2QQB8"/>
<sequence>MTRDKLITIVTSPPTLVYLSPMTAVEVLTRLLECMKVFVGCCPCNESQSPSVVRRGRGGARGRHASWAPTLAFADCSCTRYVE</sequence>
<dbReference type="Proteomes" id="UP000789524">
    <property type="component" value="Unassembled WGS sequence"/>
</dbReference>
<gene>
    <name evidence="1" type="ORF">DCHRY22_LOCUS7801</name>
</gene>
<evidence type="ECO:0000313" key="1">
    <source>
        <dbReference type="EMBL" id="CAG9567558.1"/>
    </source>
</evidence>
<organism evidence="1 2">
    <name type="scientific">Danaus chrysippus</name>
    <name type="common">African queen</name>
    <dbReference type="NCBI Taxonomy" id="151541"/>
    <lineage>
        <taxon>Eukaryota</taxon>
        <taxon>Metazoa</taxon>
        <taxon>Ecdysozoa</taxon>
        <taxon>Arthropoda</taxon>
        <taxon>Hexapoda</taxon>
        <taxon>Insecta</taxon>
        <taxon>Pterygota</taxon>
        <taxon>Neoptera</taxon>
        <taxon>Endopterygota</taxon>
        <taxon>Lepidoptera</taxon>
        <taxon>Glossata</taxon>
        <taxon>Ditrysia</taxon>
        <taxon>Papilionoidea</taxon>
        <taxon>Nymphalidae</taxon>
        <taxon>Danainae</taxon>
        <taxon>Danaini</taxon>
        <taxon>Danaina</taxon>
        <taxon>Danaus</taxon>
        <taxon>Anosia</taxon>
    </lineage>
</organism>
<keyword evidence="2" id="KW-1185">Reference proteome</keyword>
<name>A0A8J2QQB8_9NEOP</name>
<reference evidence="1" key="1">
    <citation type="submission" date="2021-09" db="EMBL/GenBank/DDBJ databases">
        <authorList>
            <person name="Martin H S."/>
        </authorList>
    </citation>
    <scope>NUCLEOTIDE SEQUENCE</scope>
</reference>
<evidence type="ECO:0000313" key="2">
    <source>
        <dbReference type="Proteomes" id="UP000789524"/>
    </source>
</evidence>
<dbReference type="EMBL" id="CAKASE010000058">
    <property type="protein sequence ID" value="CAG9567558.1"/>
    <property type="molecule type" value="Genomic_DNA"/>
</dbReference>
<proteinExistence type="predicted"/>